<proteinExistence type="predicted"/>
<dbReference type="EMBL" id="JABZXS010000004">
    <property type="protein sequence ID" value="MBF1672771.1"/>
    <property type="molecule type" value="Genomic_DNA"/>
</dbReference>
<accession>A0A930Q0H0</accession>
<dbReference type="AlphaFoldDB" id="A0A930Q0H0"/>
<name>A0A930Q0H0_9MICC</name>
<comment type="caution">
    <text evidence="2">The sequence shown here is derived from an EMBL/GenBank/DDBJ whole genome shotgun (WGS) entry which is preliminary data.</text>
</comment>
<gene>
    <name evidence="2" type="ORF">HXO65_00970</name>
</gene>
<dbReference type="Proteomes" id="UP000785653">
    <property type="component" value="Unassembled WGS sequence"/>
</dbReference>
<organism evidence="2 3">
    <name type="scientific">Rothia mucilaginosa</name>
    <dbReference type="NCBI Taxonomy" id="43675"/>
    <lineage>
        <taxon>Bacteria</taxon>
        <taxon>Bacillati</taxon>
        <taxon>Actinomycetota</taxon>
        <taxon>Actinomycetes</taxon>
        <taxon>Micrococcales</taxon>
        <taxon>Micrococcaceae</taxon>
        <taxon>Rothia</taxon>
    </lineage>
</organism>
<evidence type="ECO:0000313" key="2">
    <source>
        <dbReference type="EMBL" id="MBF1672771.1"/>
    </source>
</evidence>
<feature type="compositionally biased region" description="Acidic residues" evidence="1">
    <location>
        <begin position="222"/>
        <end position="238"/>
    </location>
</feature>
<evidence type="ECO:0000256" key="1">
    <source>
        <dbReference type="SAM" id="MobiDB-lite"/>
    </source>
</evidence>
<protein>
    <submittedName>
        <fullName evidence="2">Uncharacterized protein</fullName>
    </submittedName>
</protein>
<evidence type="ECO:0000313" key="3">
    <source>
        <dbReference type="Proteomes" id="UP000785653"/>
    </source>
</evidence>
<feature type="region of interest" description="Disordered" evidence="1">
    <location>
        <begin position="218"/>
        <end position="243"/>
    </location>
</feature>
<sequence>MGQRGVHATITRDERTGLITVQHVTVQWSTHIAQILQFALQHADKDGYTQDELLKLIKKTITNMENISAFNLSDEDDKYYDKHKPMEGYCLVARNYEDGKEYRLGIDDGDGELLTSREKSDRYATPRAFATRKSAEKFIKTHSHAQDAVSYLWDLDTNQFTFYANDGYALKAYDFASGETVVCKEITYSLDQLRHPNASVEYEGRTSSDLIVPLYEGQLPDSDADTEDSAEDPDDDATPQERAYRRLPIAWPTMGGVPDHAIIMLMNRSTASYAAIVRAEGKEYPANLLTIDPYLENKGIDRNPFVYDPRVEPEAQTPYVVTSFSGNPQEWDGEWEFSKISSKTGRVGLAYTYKVTGTLVENTLDELFAKAVQGGAHKPDPYYGRAPEWLADFIRDVGTWTVGDSEHWALRCGVEFDSDEQIPEDGAEAQKLFEESALKYADVMDTKLIAFVKGTPIKKRLFTIQRRWLLGPAGRSAMPDEIELSPIAGGKLIEAYVKPWDRSFAVPMGDALDKLVYRAMAAAVYDRAGNRDAPLLTNLRLTATKDSDAIMCAAFSPAWSTEGRLKTRRSVIKLSDWIAKH</sequence>
<reference evidence="2" key="1">
    <citation type="submission" date="2020-04" db="EMBL/GenBank/DDBJ databases">
        <title>Deep metagenomics examines the oral microbiome during advanced dental caries in children, revealing novel taxa and co-occurrences with host molecules.</title>
        <authorList>
            <person name="Baker J.L."/>
            <person name="Morton J.T."/>
            <person name="Dinis M."/>
            <person name="Alvarez R."/>
            <person name="Tran N.C."/>
            <person name="Knight R."/>
            <person name="Edlund A."/>
        </authorList>
    </citation>
    <scope>NUCLEOTIDE SEQUENCE</scope>
    <source>
        <strain evidence="2">JCVI_47_bin.3</strain>
    </source>
</reference>